<proteinExistence type="predicted"/>
<dbReference type="SUPFAM" id="SSF46955">
    <property type="entry name" value="Putative DNA-binding domain"/>
    <property type="match status" value="1"/>
</dbReference>
<dbReference type="InterPro" id="IPR010093">
    <property type="entry name" value="SinI_DNA-bd"/>
</dbReference>
<evidence type="ECO:0000313" key="2">
    <source>
        <dbReference type="EMBL" id="MFK4752289.1"/>
    </source>
</evidence>
<comment type="caution">
    <text evidence="2">The sequence shown here is derived from an EMBL/GenBank/DDBJ whole genome shotgun (WGS) entry which is preliminary data.</text>
</comment>
<dbReference type="Proteomes" id="UP001620597">
    <property type="component" value="Unassembled WGS sequence"/>
</dbReference>
<dbReference type="Pfam" id="PF12728">
    <property type="entry name" value="HTH_17"/>
    <property type="match status" value="1"/>
</dbReference>
<dbReference type="EMBL" id="JBBKTX010000007">
    <property type="protein sequence ID" value="MFK4752289.1"/>
    <property type="molecule type" value="Genomic_DNA"/>
</dbReference>
<keyword evidence="3" id="KW-1185">Reference proteome</keyword>
<sequence>MRGKQALTTGEVAKYCGVNFRTVIRWIERGHLDAYKLPGRGDNRIPLPGFINFLQSNQMPVPDELRGQSRTLLILAEPEELAAELASSARRAGWEPLVAGDAMQFGYCYAEQQPSAMVVSNEALVAAVNRIRREGEPQEMLCILAGADVAGGGSSDGWCRLHWPTEQKRFVGLLDLSDHHSQRLT</sequence>
<gene>
    <name evidence="2" type="ORF">WG929_07695</name>
</gene>
<organism evidence="2 3">
    <name type="scientific">Oceanobacter antarcticus</name>
    <dbReference type="NCBI Taxonomy" id="3133425"/>
    <lineage>
        <taxon>Bacteria</taxon>
        <taxon>Pseudomonadati</taxon>
        <taxon>Pseudomonadota</taxon>
        <taxon>Gammaproteobacteria</taxon>
        <taxon>Oceanospirillales</taxon>
        <taxon>Oceanospirillaceae</taxon>
        <taxon>Oceanobacter</taxon>
    </lineage>
</organism>
<feature type="domain" description="Helix-turn-helix" evidence="1">
    <location>
        <begin position="7"/>
        <end position="46"/>
    </location>
</feature>
<protein>
    <submittedName>
        <fullName evidence="2">Excisionase family DNA-binding protein</fullName>
    </submittedName>
</protein>
<dbReference type="InterPro" id="IPR041657">
    <property type="entry name" value="HTH_17"/>
</dbReference>
<keyword evidence="2" id="KW-0238">DNA-binding</keyword>
<accession>A0ABW8NH83</accession>
<evidence type="ECO:0000313" key="3">
    <source>
        <dbReference type="Proteomes" id="UP001620597"/>
    </source>
</evidence>
<dbReference type="NCBIfam" id="TIGR01764">
    <property type="entry name" value="excise"/>
    <property type="match status" value="1"/>
</dbReference>
<dbReference type="RefSeq" id="WP_416205586.1">
    <property type="nucleotide sequence ID" value="NZ_JBBKTX010000007.1"/>
</dbReference>
<dbReference type="InterPro" id="IPR009061">
    <property type="entry name" value="DNA-bd_dom_put_sf"/>
</dbReference>
<name>A0ABW8NH83_9GAMM</name>
<dbReference type="GO" id="GO:0003677">
    <property type="term" value="F:DNA binding"/>
    <property type="evidence" value="ECO:0007669"/>
    <property type="project" value="UniProtKB-KW"/>
</dbReference>
<evidence type="ECO:0000259" key="1">
    <source>
        <dbReference type="Pfam" id="PF12728"/>
    </source>
</evidence>
<reference evidence="2 3" key="1">
    <citation type="submission" date="2024-03" db="EMBL/GenBank/DDBJ databases">
        <title>High-quality draft genome sequence of Oceanobacter sp. wDCs-4.</title>
        <authorList>
            <person name="Dong C."/>
        </authorList>
    </citation>
    <scope>NUCLEOTIDE SEQUENCE [LARGE SCALE GENOMIC DNA]</scope>
    <source>
        <strain evidence="3">wDCs-4</strain>
    </source>
</reference>